<dbReference type="CDD" id="cd00077">
    <property type="entry name" value="HDc"/>
    <property type="match status" value="1"/>
</dbReference>
<dbReference type="Pfam" id="PF01966">
    <property type="entry name" value="HD"/>
    <property type="match status" value="1"/>
</dbReference>
<organism evidence="2">
    <name type="scientific">marine sediment metagenome</name>
    <dbReference type="NCBI Taxonomy" id="412755"/>
    <lineage>
        <taxon>unclassified sequences</taxon>
        <taxon>metagenomes</taxon>
        <taxon>ecological metagenomes</taxon>
    </lineage>
</organism>
<dbReference type="InterPro" id="IPR003607">
    <property type="entry name" value="HD/PDEase_dom"/>
</dbReference>
<dbReference type="GO" id="GO:0008832">
    <property type="term" value="F:dGTPase activity"/>
    <property type="evidence" value="ECO:0007669"/>
    <property type="project" value="TreeGrafter"/>
</dbReference>
<dbReference type="SUPFAM" id="SSF109604">
    <property type="entry name" value="HD-domain/PDEase-like"/>
    <property type="match status" value="1"/>
</dbReference>
<feature type="domain" description="HD/PDEase" evidence="1">
    <location>
        <begin position="93"/>
        <end position="268"/>
    </location>
</feature>
<dbReference type="InterPro" id="IPR050135">
    <property type="entry name" value="dGTPase-like"/>
</dbReference>
<evidence type="ECO:0000259" key="1">
    <source>
        <dbReference type="SMART" id="SM00471"/>
    </source>
</evidence>
<proteinExistence type="predicted"/>
<dbReference type="AlphaFoldDB" id="A0A0F9S9G9"/>
<dbReference type="GO" id="GO:0006203">
    <property type="term" value="P:dGTP catabolic process"/>
    <property type="evidence" value="ECO:0007669"/>
    <property type="project" value="TreeGrafter"/>
</dbReference>
<comment type="caution">
    <text evidence="2">The sequence shown here is derived from an EMBL/GenBank/DDBJ whole genome shotgun (WGS) entry which is preliminary data.</text>
</comment>
<protein>
    <recommendedName>
        <fullName evidence="1">HD/PDEase domain-containing protein</fullName>
    </recommendedName>
</protein>
<dbReference type="EMBL" id="LAZR01002753">
    <property type="protein sequence ID" value="KKN26008.1"/>
    <property type="molecule type" value="Genomic_DNA"/>
</dbReference>
<dbReference type="InterPro" id="IPR006674">
    <property type="entry name" value="HD_domain"/>
</dbReference>
<reference evidence="2" key="1">
    <citation type="journal article" date="2015" name="Nature">
        <title>Complex archaea that bridge the gap between prokaryotes and eukaryotes.</title>
        <authorList>
            <person name="Spang A."/>
            <person name="Saw J.H."/>
            <person name="Jorgensen S.L."/>
            <person name="Zaremba-Niedzwiedzka K."/>
            <person name="Martijn J."/>
            <person name="Lind A.E."/>
            <person name="van Eijk R."/>
            <person name="Schleper C."/>
            <person name="Guy L."/>
            <person name="Ettema T.J."/>
        </authorList>
    </citation>
    <scope>NUCLEOTIDE SEQUENCE</scope>
</reference>
<dbReference type="PANTHER" id="PTHR11373">
    <property type="entry name" value="DEOXYNUCLEOSIDE TRIPHOSPHATE TRIPHOSPHOHYDROLASE"/>
    <property type="match status" value="1"/>
</dbReference>
<sequence length="574" mass="67843">MPNDDILDILNNFFVILEDRWNRGIQLFNKQIDDYKEESVRKTLKKRDIINTPIHNIISIEDDYIFLLLDSIFMQRLRGIHHQGLAYLVYPTANHFRFEHSLGVYKLTCDVIKSLKERKDAPIPSKYENLEYSNAELMISALLHDIGHYPFSHIGERCFKTFIDNLPTEERFAEIKRNGIPNHELRTANLILGKDIIGNLKGNDSGRKITNPFEKFFQLITEKPQFQKVARLICPEISDPEPIGTLINGPLDVDKLDYILRESYFTGTPFGNIDLHRIINGYLIRPIPKDGESLENQLTINKRMLPSVLQFYMGKQFNYLTISYHRTVRIAETMLKIIIDIVMNEFLKKFKDRVDFDELLRKIFFHFKLMEDRDFLHFIEIMCSLSPIAKNIYHKLINRTLYKSFINIDSVIVQKSRYDQNINRAMMLQLPTNFLDLRKENPLLQDFWASLNPYLQKNFEELSEIVKEYSEEVFILNTLNYPLSEENLQDELKKKIKNIYIFDKDYSDVAKPFLEDTMGTKLTSFLSEIERFNSTVILATETSLTRILKEKEFLFDQNFIQAFIHYIVVYNRRD</sequence>
<evidence type="ECO:0000313" key="2">
    <source>
        <dbReference type="EMBL" id="KKN26008.1"/>
    </source>
</evidence>
<gene>
    <name evidence="2" type="ORF">LCGC14_0878960</name>
</gene>
<dbReference type="SMART" id="SM00471">
    <property type="entry name" value="HDc"/>
    <property type="match status" value="1"/>
</dbReference>
<dbReference type="Gene3D" id="1.10.3210.10">
    <property type="entry name" value="Hypothetical protein af1432"/>
    <property type="match status" value="1"/>
</dbReference>
<accession>A0A0F9S9G9</accession>
<name>A0A0F9S9G9_9ZZZZ</name>
<dbReference type="PANTHER" id="PTHR11373:SF4">
    <property type="entry name" value="DEOXYNUCLEOSIDE TRIPHOSPHATE TRIPHOSPHOHYDROLASE SAMHD1"/>
    <property type="match status" value="1"/>
</dbReference>